<keyword evidence="1" id="KW-0812">Transmembrane</keyword>
<protein>
    <submittedName>
        <fullName evidence="2">Uncharacterized protein</fullName>
    </submittedName>
</protein>
<feature type="transmembrane region" description="Helical" evidence="1">
    <location>
        <begin position="50"/>
        <end position="70"/>
    </location>
</feature>
<sequence length="104" mass="11632">MARCSPSPLPSYTFLGLDFVLQQRLQVPNHLLLSWTLHMFLIASMECGEVGIAALALELLLPSLICFFGGSMNGFFFFFILSFPFVFAIGVPYKSKFLGRNMSL</sequence>
<dbReference type="EMBL" id="CACVBM020001239">
    <property type="protein sequence ID" value="CAA7040967.1"/>
    <property type="molecule type" value="Genomic_DNA"/>
</dbReference>
<evidence type="ECO:0000313" key="3">
    <source>
        <dbReference type="Proteomes" id="UP000467841"/>
    </source>
</evidence>
<feature type="transmembrane region" description="Helical" evidence="1">
    <location>
        <begin position="76"/>
        <end position="93"/>
    </location>
</feature>
<keyword evidence="3" id="KW-1185">Reference proteome</keyword>
<dbReference type="Proteomes" id="UP000467841">
    <property type="component" value="Unassembled WGS sequence"/>
</dbReference>
<keyword evidence="1" id="KW-1133">Transmembrane helix</keyword>
<proteinExistence type="predicted"/>
<reference evidence="2" key="1">
    <citation type="submission" date="2020-01" db="EMBL/GenBank/DDBJ databases">
        <authorList>
            <person name="Mishra B."/>
        </authorList>
    </citation>
    <scope>NUCLEOTIDE SEQUENCE [LARGE SCALE GENOMIC DNA]</scope>
</reference>
<evidence type="ECO:0000313" key="2">
    <source>
        <dbReference type="EMBL" id="CAA7040967.1"/>
    </source>
</evidence>
<evidence type="ECO:0000256" key="1">
    <source>
        <dbReference type="SAM" id="Phobius"/>
    </source>
</evidence>
<organism evidence="2 3">
    <name type="scientific">Microthlaspi erraticum</name>
    <dbReference type="NCBI Taxonomy" id="1685480"/>
    <lineage>
        <taxon>Eukaryota</taxon>
        <taxon>Viridiplantae</taxon>
        <taxon>Streptophyta</taxon>
        <taxon>Embryophyta</taxon>
        <taxon>Tracheophyta</taxon>
        <taxon>Spermatophyta</taxon>
        <taxon>Magnoliopsida</taxon>
        <taxon>eudicotyledons</taxon>
        <taxon>Gunneridae</taxon>
        <taxon>Pentapetalae</taxon>
        <taxon>rosids</taxon>
        <taxon>malvids</taxon>
        <taxon>Brassicales</taxon>
        <taxon>Brassicaceae</taxon>
        <taxon>Coluteocarpeae</taxon>
        <taxon>Microthlaspi</taxon>
    </lineage>
</organism>
<keyword evidence="1" id="KW-0472">Membrane</keyword>
<comment type="caution">
    <text evidence="2">The sequence shown here is derived from an EMBL/GenBank/DDBJ whole genome shotgun (WGS) entry which is preliminary data.</text>
</comment>
<accession>A0A6D2JCD6</accession>
<name>A0A6D2JCD6_9BRAS</name>
<dbReference type="AlphaFoldDB" id="A0A6D2JCD6"/>
<gene>
    <name evidence="2" type="ORF">MERR_LOCUS28202</name>
</gene>